<dbReference type="RefSeq" id="WP_149680792.1">
    <property type="nucleotide sequence ID" value="NZ_FNBI01000001.1"/>
</dbReference>
<evidence type="ECO:0000256" key="5">
    <source>
        <dbReference type="SAM" id="SignalP"/>
    </source>
</evidence>
<keyword evidence="2 5" id="KW-0732">Signal</keyword>
<protein>
    <submittedName>
        <fullName evidence="7">Outer membrane beta-barrel protein</fullName>
    </submittedName>
    <submittedName>
        <fullName evidence="8">Outer membrane immunogenic protein</fullName>
    </submittedName>
</protein>
<dbReference type="Proteomes" id="UP000436801">
    <property type="component" value="Unassembled WGS sequence"/>
</dbReference>
<evidence type="ECO:0000313" key="10">
    <source>
        <dbReference type="Proteomes" id="UP000436801"/>
    </source>
</evidence>
<evidence type="ECO:0000259" key="6">
    <source>
        <dbReference type="Pfam" id="PF13505"/>
    </source>
</evidence>
<dbReference type="PANTHER" id="PTHR34001">
    <property type="entry name" value="BLL7405 PROTEIN"/>
    <property type="match status" value="1"/>
</dbReference>
<evidence type="ECO:0000313" key="9">
    <source>
        <dbReference type="Proteomes" id="UP000323502"/>
    </source>
</evidence>
<evidence type="ECO:0000256" key="3">
    <source>
        <dbReference type="ARBA" id="ARBA00023136"/>
    </source>
</evidence>
<dbReference type="InterPro" id="IPR027385">
    <property type="entry name" value="Beta-barrel_OMP"/>
</dbReference>
<comment type="similarity">
    <text evidence="4">Belongs to the Omp25/RopB family.</text>
</comment>
<dbReference type="InterPro" id="IPR051692">
    <property type="entry name" value="OMP-like"/>
</dbReference>
<keyword evidence="3" id="KW-0472">Membrane</keyword>
<evidence type="ECO:0000256" key="2">
    <source>
        <dbReference type="ARBA" id="ARBA00022729"/>
    </source>
</evidence>
<dbReference type="EMBL" id="WSUT01000005">
    <property type="protein sequence ID" value="MWC45179.1"/>
    <property type="molecule type" value="Genomic_DNA"/>
</dbReference>
<dbReference type="Pfam" id="PF13505">
    <property type="entry name" value="OMP_b-brl"/>
    <property type="match status" value="1"/>
</dbReference>
<name>A0A1G7EX37_9SPHN</name>
<dbReference type="GO" id="GO:0016020">
    <property type="term" value="C:membrane"/>
    <property type="evidence" value="ECO:0007669"/>
    <property type="project" value="UniProtKB-SubCell"/>
</dbReference>
<dbReference type="InterPro" id="IPR011250">
    <property type="entry name" value="OMP/PagP_B-barrel"/>
</dbReference>
<feature type="signal peptide" evidence="5">
    <location>
        <begin position="1"/>
        <end position="21"/>
    </location>
</feature>
<dbReference type="EMBL" id="FNBI01000001">
    <property type="protein sequence ID" value="SDE68250.1"/>
    <property type="molecule type" value="Genomic_DNA"/>
</dbReference>
<dbReference type="Proteomes" id="UP000323502">
    <property type="component" value="Unassembled WGS sequence"/>
</dbReference>
<dbReference type="AlphaFoldDB" id="A0A1G7EX37"/>
<dbReference type="PANTHER" id="PTHR34001:SF3">
    <property type="entry name" value="BLL7405 PROTEIN"/>
    <property type="match status" value="1"/>
</dbReference>
<feature type="domain" description="Outer membrane protein beta-barrel" evidence="6">
    <location>
        <begin position="8"/>
        <end position="214"/>
    </location>
</feature>
<dbReference type="OrthoDB" id="8222426at2"/>
<proteinExistence type="inferred from homology"/>
<accession>A0A1G7EX37</accession>
<evidence type="ECO:0000313" key="8">
    <source>
        <dbReference type="EMBL" id="SDE68250.1"/>
    </source>
</evidence>
<feature type="chain" id="PRO_5033270192" evidence="5">
    <location>
        <begin position="22"/>
        <end position="218"/>
    </location>
</feature>
<comment type="subcellular location">
    <subcellularLocation>
        <location evidence="1">Membrane</location>
    </subcellularLocation>
</comment>
<organism evidence="8 9">
    <name type="scientific">Sphingomonas carotinifaciens</name>
    <dbReference type="NCBI Taxonomy" id="1166323"/>
    <lineage>
        <taxon>Bacteria</taxon>
        <taxon>Pseudomonadati</taxon>
        <taxon>Pseudomonadota</taxon>
        <taxon>Alphaproteobacteria</taxon>
        <taxon>Sphingomonadales</taxon>
        <taxon>Sphingomonadaceae</taxon>
        <taxon>Sphingomonas</taxon>
    </lineage>
</organism>
<reference evidence="8 9" key="1">
    <citation type="submission" date="2016-10" db="EMBL/GenBank/DDBJ databases">
        <authorList>
            <person name="Varghese N."/>
            <person name="Submissions S."/>
        </authorList>
    </citation>
    <scope>NUCLEOTIDE SEQUENCE [LARGE SCALE GENOMIC DNA]</scope>
    <source>
        <strain evidence="8 9">S7-754</strain>
    </source>
</reference>
<evidence type="ECO:0000313" key="7">
    <source>
        <dbReference type="EMBL" id="MWC45179.1"/>
    </source>
</evidence>
<dbReference type="Gene3D" id="2.40.160.20">
    <property type="match status" value="1"/>
</dbReference>
<evidence type="ECO:0000256" key="1">
    <source>
        <dbReference type="ARBA" id="ARBA00004370"/>
    </source>
</evidence>
<keyword evidence="9" id="KW-1185">Reference proteome</keyword>
<evidence type="ECO:0000256" key="4">
    <source>
        <dbReference type="ARBA" id="ARBA00038306"/>
    </source>
</evidence>
<reference evidence="7 10" key="2">
    <citation type="submission" date="2019-12" db="EMBL/GenBank/DDBJ databases">
        <authorList>
            <person name="Zheng J."/>
        </authorList>
    </citation>
    <scope>NUCLEOTIDE SEQUENCE [LARGE SCALE GENOMIC DNA]</scope>
    <source>
        <strain evidence="7 10">DSM 27347</strain>
    </source>
</reference>
<dbReference type="SUPFAM" id="SSF56925">
    <property type="entry name" value="OMPA-like"/>
    <property type="match status" value="1"/>
</dbReference>
<gene>
    <name evidence="7" type="ORF">GQR91_16300</name>
    <name evidence="8" type="ORF">SAMN05216557_101140</name>
</gene>
<sequence length="218" mass="22908">MRKIAVALLVAGSAVATPALAQSGVNPIFTGPRVEGTLGWDHVGAGSSVDNDNDGSDQNIDGLLYGGGIGYDFAAGGALLGVEGEITGSTAKSDRRAYDDQFGFGRVKTGRDLYVGARAGIMADPATLIYVKGGYTNLKLNVLAGNTDTQTDTGFKLDGWRLGAGAERAISGNTYAKLEYRYSNYNRGQIDYASGATSARFDVDTDRHQVVASYGIRF</sequence>